<keyword evidence="1" id="KW-1133">Transmembrane helix</keyword>
<dbReference type="PANTHER" id="PTHR37947">
    <property type="entry name" value="BLL2462 PROTEIN"/>
    <property type="match status" value="1"/>
</dbReference>
<dbReference type="Gene3D" id="3.40.50.880">
    <property type="match status" value="1"/>
</dbReference>
<gene>
    <name evidence="2" type="ORF">C5F46_12970</name>
</gene>
<evidence type="ECO:0008006" key="4">
    <source>
        <dbReference type="Google" id="ProtNLM"/>
    </source>
</evidence>
<reference evidence="2 3" key="1">
    <citation type="submission" date="2018-03" db="EMBL/GenBank/DDBJ databases">
        <title>Rhodobacter veldkampii.</title>
        <authorList>
            <person name="Meyer T.E."/>
            <person name="Miller S."/>
            <person name="Lodha T."/>
            <person name="Gandham S."/>
            <person name="Chintalapati S."/>
            <person name="Chintalapati V.R."/>
        </authorList>
    </citation>
    <scope>NUCLEOTIDE SEQUENCE [LARGE SCALE GENOMIC DNA]</scope>
    <source>
        <strain evidence="2 3">DSM 11550</strain>
    </source>
</reference>
<feature type="transmembrane region" description="Helical" evidence="1">
    <location>
        <begin position="12"/>
        <end position="32"/>
    </location>
</feature>
<dbReference type="Proteomes" id="UP000241899">
    <property type="component" value="Unassembled WGS sequence"/>
</dbReference>
<accession>A0A2T4JEB9</accession>
<protein>
    <recommendedName>
        <fullName evidence="4">Glutamine amidotransferase domain-containing protein</fullName>
    </recommendedName>
</protein>
<name>A0A2T4JEB9_9RHOB</name>
<keyword evidence="1" id="KW-0812">Transmembrane</keyword>
<comment type="caution">
    <text evidence="2">The sequence shown here is derived from an EMBL/GenBank/DDBJ whole genome shotgun (WGS) entry which is preliminary data.</text>
</comment>
<evidence type="ECO:0000313" key="3">
    <source>
        <dbReference type="Proteomes" id="UP000241899"/>
    </source>
</evidence>
<keyword evidence="3" id="KW-1185">Reference proteome</keyword>
<feature type="transmembrane region" description="Helical" evidence="1">
    <location>
        <begin position="39"/>
        <end position="58"/>
    </location>
</feature>
<sequence>MTGLSLIFAPLLPWPAIWAGAAAALGLLGFALWRGLRGWALRAGALAALLAALAGPQMQAEEKTPLSDIVIVLEDASSSQSLPDRAAQTAAALAHLETELAALPGTEIRRLRIGDGAENGGSLIGAALAQALAEVPRDRLAGALVVSDGLAHDSALTPALPAPLHLLLTGRAADWDRRLLIQTAPAFGIIGEPVSIRLRVEDQGAVPTGTGAMTDVAIAIDGAAPERYRVPVGQGLDLPLVLSHGGQNVVQITLDPAPGELTERNNTAVVQINGVRDRLRVLLVSGEPHAGERTWRNLLKSDSALDLVHFTILRPPEKQDGVAVDELALIAFPTRELFVDKIDEFDLIIFDRYRERGLLPANYFDNIRAYVERGGAVLIAAGPEFATVESLYRTALGPIMPARPTGRVLDGAFLPRPTTEGARHPVTAGLAGAPTQDPEAPHWGRWLRQIELVAARGQVVMEGADGKPLLVLDRAGKGRVALLGSDHAWLWDRGYEGGGPQLELLRRIAHWAMQEPELEEEALYAQVEPGSLTLTLVRRTLAEQAAPVSVTGPDGAAAEVALTETAPGRFTARWVAPGPGLYRLRSGELERVAALGPAAPREFEATIADPAPLAAAMAASGGGVARIEAGQPDIRRVSPGRTAAGRGWLGITPRGASATTGLRVTPLLPGWAFLLLAAALSLAAWLVEGRGRRARA</sequence>
<dbReference type="InterPro" id="IPR029062">
    <property type="entry name" value="Class_I_gatase-like"/>
</dbReference>
<dbReference type="PANTHER" id="PTHR37947:SF1">
    <property type="entry name" value="BLL2462 PROTEIN"/>
    <property type="match status" value="1"/>
</dbReference>
<dbReference type="EMBL" id="PZKF01000036">
    <property type="protein sequence ID" value="PTE16260.1"/>
    <property type="molecule type" value="Genomic_DNA"/>
</dbReference>
<proteinExistence type="predicted"/>
<dbReference type="AlphaFoldDB" id="A0A2T4JEB9"/>
<evidence type="ECO:0000313" key="2">
    <source>
        <dbReference type="EMBL" id="PTE16260.1"/>
    </source>
</evidence>
<keyword evidence="1" id="KW-0472">Membrane</keyword>
<evidence type="ECO:0000256" key="1">
    <source>
        <dbReference type="SAM" id="Phobius"/>
    </source>
</evidence>
<feature type="transmembrane region" description="Helical" evidence="1">
    <location>
        <begin position="668"/>
        <end position="687"/>
    </location>
</feature>
<dbReference type="RefSeq" id="WP_107325769.1">
    <property type="nucleotide sequence ID" value="NZ_NHSP01000071.1"/>
</dbReference>
<dbReference type="OrthoDB" id="9769144at2"/>
<organism evidence="2 3">
    <name type="scientific">Phaeovulum veldkampii DSM 11550</name>
    <dbReference type="NCBI Taxonomy" id="1185920"/>
    <lineage>
        <taxon>Bacteria</taxon>
        <taxon>Pseudomonadati</taxon>
        <taxon>Pseudomonadota</taxon>
        <taxon>Alphaproteobacteria</taxon>
        <taxon>Rhodobacterales</taxon>
        <taxon>Paracoccaceae</taxon>
        <taxon>Phaeovulum</taxon>
    </lineage>
</organism>
<dbReference type="SUPFAM" id="SSF52317">
    <property type="entry name" value="Class I glutamine amidotransferase-like"/>
    <property type="match status" value="1"/>
</dbReference>